<gene>
    <name evidence="2" type="ORF">SIL87_14085</name>
</gene>
<feature type="transmembrane region" description="Helical" evidence="1">
    <location>
        <begin position="415"/>
        <end position="435"/>
    </location>
</feature>
<feature type="transmembrane region" description="Helical" evidence="1">
    <location>
        <begin position="24"/>
        <end position="45"/>
    </location>
</feature>
<comment type="caution">
    <text evidence="2">The sequence shown here is derived from an EMBL/GenBank/DDBJ whole genome shotgun (WGS) entry which is preliminary data.</text>
</comment>
<feature type="transmembrane region" description="Helical" evidence="1">
    <location>
        <begin position="132"/>
        <end position="150"/>
    </location>
</feature>
<proteinExistence type="predicted"/>
<feature type="transmembrane region" description="Helical" evidence="1">
    <location>
        <begin position="162"/>
        <end position="190"/>
    </location>
</feature>
<dbReference type="AlphaFoldDB" id="A0AAW9DTB5"/>
<feature type="transmembrane region" description="Helical" evidence="1">
    <location>
        <begin position="202"/>
        <end position="221"/>
    </location>
</feature>
<sequence length="473" mass="50299">MAAISGLDARAGGDAAAGFGEAGLIAAGAALMLWPALHNGFPLIFSDTGTYISQAMEFHLGWDRPPFYSFFILALDWGRSLWPPVLAQCLATSWLIRRTQLMVVPGAGLGAGAVLLGGLSLVTSLPWTAAQIMPDIFTPMMVLAFALLVLEADLSNVEIRVLAGIVTLALMVHLSNLPIYAGLCLTVLAARVLRRGWVRWRALLLPVVIGTAALIGVNLIASGRPSPSPYGATFILARLLGDGPARVVLARDCAARDWALCAYRHEIPHTADAFLWRAGSPLYRAGGPVRLIGQTKAIVTATLVAEPGWVARDAGRDFLRQMMTFAPGSGLRPWYATAWQTIARDMARPDVRAFIGSLQAHGRLRVPDLLMSVVQGLAVIGMALTGAVALAFPVAGFCGAGWWPATFGRGGRLVALAWIVGLALIGNAAVTGALSGPHDRYQSRIVWLAVMVGMLIAQRVQAGLRSRPIRRTA</sequence>
<name>A0AAW9DTB5_ACIAO</name>
<evidence type="ECO:0000313" key="3">
    <source>
        <dbReference type="Proteomes" id="UP001279553"/>
    </source>
</evidence>
<evidence type="ECO:0000256" key="1">
    <source>
        <dbReference type="SAM" id="Phobius"/>
    </source>
</evidence>
<protein>
    <recommendedName>
        <fullName evidence="4">Glycosyltransferase RgtA/B/C/D-like domain-containing protein</fullName>
    </recommendedName>
</protein>
<evidence type="ECO:0008006" key="4">
    <source>
        <dbReference type="Google" id="ProtNLM"/>
    </source>
</evidence>
<accession>A0AAW9DTB5</accession>
<dbReference type="RefSeq" id="WP_319614770.1">
    <property type="nucleotide sequence ID" value="NZ_JAWXYB010000018.1"/>
</dbReference>
<evidence type="ECO:0000313" key="2">
    <source>
        <dbReference type="EMBL" id="MDX5931892.1"/>
    </source>
</evidence>
<keyword evidence="1" id="KW-1133">Transmembrane helix</keyword>
<organism evidence="2 3">
    <name type="scientific">Acidiphilium acidophilum</name>
    <name type="common">Thiobacillus acidophilus</name>
    <dbReference type="NCBI Taxonomy" id="76588"/>
    <lineage>
        <taxon>Bacteria</taxon>
        <taxon>Pseudomonadati</taxon>
        <taxon>Pseudomonadota</taxon>
        <taxon>Alphaproteobacteria</taxon>
        <taxon>Acetobacterales</taxon>
        <taxon>Acidocellaceae</taxon>
        <taxon>Acidiphilium</taxon>
    </lineage>
</organism>
<keyword evidence="1" id="KW-0472">Membrane</keyword>
<dbReference type="EMBL" id="JAWXYB010000018">
    <property type="protein sequence ID" value="MDX5931892.1"/>
    <property type="molecule type" value="Genomic_DNA"/>
</dbReference>
<feature type="transmembrane region" description="Helical" evidence="1">
    <location>
        <begin position="377"/>
        <end position="403"/>
    </location>
</feature>
<keyword evidence="1" id="KW-0812">Transmembrane</keyword>
<reference evidence="2 3" key="1">
    <citation type="submission" date="2023-11" db="EMBL/GenBank/DDBJ databases">
        <title>MicrobeMod: A computational toolkit for identifying prokaryotic methylation and restriction-modification with nanopore sequencing.</title>
        <authorList>
            <person name="Crits-Christoph A."/>
            <person name="Kang S.C."/>
            <person name="Lee H."/>
            <person name="Ostrov N."/>
        </authorList>
    </citation>
    <scope>NUCLEOTIDE SEQUENCE [LARGE SCALE GENOMIC DNA]</scope>
    <source>
        <strain evidence="2 3">DSMZ 700</strain>
    </source>
</reference>
<keyword evidence="3" id="KW-1185">Reference proteome</keyword>
<dbReference type="Proteomes" id="UP001279553">
    <property type="component" value="Unassembled WGS sequence"/>
</dbReference>
<feature type="transmembrane region" description="Helical" evidence="1">
    <location>
        <begin position="102"/>
        <end position="125"/>
    </location>
</feature>